<dbReference type="PANTHER" id="PTHR47939:SF5">
    <property type="entry name" value="PENTACOTRIPEPTIDE-REPEAT REGION OF PRORP DOMAIN-CONTAINING PROTEIN"/>
    <property type="match status" value="1"/>
</dbReference>
<feature type="repeat" description="PPR" evidence="3">
    <location>
        <begin position="369"/>
        <end position="403"/>
    </location>
</feature>
<dbReference type="Pfam" id="PF13041">
    <property type="entry name" value="PPR_2"/>
    <property type="match status" value="2"/>
</dbReference>
<evidence type="ECO:0000256" key="3">
    <source>
        <dbReference type="PROSITE-ProRule" id="PRU00708"/>
    </source>
</evidence>
<reference evidence="5" key="1">
    <citation type="submission" date="2020-07" db="EMBL/GenBank/DDBJ databases">
        <title>Ethylene signaling mediates host invasion by parasitic plants.</title>
        <authorList>
            <person name="Yoshida S."/>
        </authorList>
    </citation>
    <scope>NUCLEOTIDE SEQUENCE</scope>
    <source>
        <strain evidence="5">Okayama</strain>
    </source>
</reference>
<name>A0A830BH46_9LAMI</name>
<feature type="repeat" description="PPR" evidence="3">
    <location>
        <begin position="436"/>
        <end position="470"/>
    </location>
</feature>
<feature type="compositionally biased region" description="Basic and acidic residues" evidence="4">
    <location>
        <begin position="65"/>
        <end position="79"/>
    </location>
</feature>
<evidence type="ECO:0000256" key="1">
    <source>
        <dbReference type="ARBA" id="ARBA00007626"/>
    </source>
</evidence>
<dbReference type="AlphaFoldDB" id="A0A830BH46"/>
<keyword evidence="2" id="KW-0677">Repeat</keyword>
<feature type="repeat" description="PPR" evidence="3">
    <location>
        <begin position="471"/>
        <end position="505"/>
    </location>
</feature>
<dbReference type="Gene3D" id="1.25.40.10">
    <property type="entry name" value="Tetratricopeptide repeat domain"/>
    <property type="match status" value="3"/>
</dbReference>
<proteinExistence type="inferred from homology"/>
<feature type="repeat" description="PPR" evidence="3">
    <location>
        <begin position="298"/>
        <end position="332"/>
    </location>
</feature>
<comment type="caution">
    <text evidence="5">The sequence shown here is derived from an EMBL/GenBank/DDBJ whole genome shotgun (WGS) entry which is preliminary data.</text>
</comment>
<dbReference type="Pfam" id="PF01535">
    <property type="entry name" value="PPR"/>
    <property type="match status" value="2"/>
</dbReference>
<gene>
    <name evidence="5" type="ORF">PHJA_000587600</name>
</gene>
<dbReference type="PANTHER" id="PTHR47939">
    <property type="entry name" value="MEMBRANE-ASSOCIATED SALT-INDUCIBLE PROTEIN-LIKE"/>
    <property type="match status" value="1"/>
</dbReference>
<feature type="region of interest" description="Disordered" evidence="4">
    <location>
        <begin position="540"/>
        <end position="573"/>
    </location>
</feature>
<keyword evidence="6" id="KW-1185">Reference proteome</keyword>
<evidence type="ECO:0000313" key="5">
    <source>
        <dbReference type="EMBL" id="GFP84438.1"/>
    </source>
</evidence>
<dbReference type="EMBL" id="BMAC01000085">
    <property type="protein sequence ID" value="GFP84438.1"/>
    <property type="molecule type" value="Genomic_DNA"/>
</dbReference>
<organism evidence="5 6">
    <name type="scientific">Phtheirospermum japonicum</name>
    <dbReference type="NCBI Taxonomy" id="374723"/>
    <lineage>
        <taxon>Eukaryota</taxon>
        <taxon>Viridiplantae</taxon>
        <taxon>Streptophyta</taxon>
        <taxon>Embryophyta</taxon>
        <taxon>Tracheophyta</taxon>
        <taxon>Spermatophyta</taxon>
        <taxon>Magnoliopsida</taxon>
        <taxon>eudicotyledons</taxon>
        <taxon>Gunneridae</taxon>
        <taxon>Pentapetalae</taxon>
        <taxon>asterids</taxon>
        <taxon>lamiids</taxon>
        <taxon>Lamiales</taxon>
        <taxon>Orobanchaceae</taxon>
        <taxon>Orobanchaceae incertae sedis</taxon>
        <taxon>Phtheirospermum</taxon>
    </lineage>
</organism>
<protein>
    <submittedName>
        <fullName evidence="5">Pentatricopeptide repeat-containing protein at5g15010 mitochondrial</fullName>
    </submittedName>
</protein>
<feature type="repeat" description="PPR" evidence="3">
    <location>
        <begin position="333"/>
        <end position="367"/>
    </location>
</feature>
<dbReference type="NCBIfam" id="TIGR00756">
    <property type="entry name" value="PPR"/>
    <property type="match status" value="5"/>
</dbReference>
<evidence type="ECO:0000313" key="6">
    <source>
        <dbReference type="Proteomes" id="UP000653305"/>
    </source>
</evidence>
<dbReference type="PROSITE" id="PS51375">
    <property type="entry name" value="PPR"/>
    <property type="match status" value="6"/>
</dbReference>
<sequence>MRRNLRGIPSLLIALRHKNIHFNNVSQYPLLRFLSISPNLSNLKSPHSSIPRPAIYAPFTTTSIDGHEEPHSDPDHESETDFDEEVNPYQAAADPNFETIMDILRTPGAHEKSQKLDQSGANPTPGLVTNVLSATRNDWETAFTFFLWAGKQPGYSHSRREYHSMISVLGKFRKFDTAWALIDNDMRSSSLVAPHTLLIMMRKYAAAHDVAKAINAFYALRRFKFEIGMDEFQGLLSSLSRYKNVKDAEHLLFCNASVFPLNTKSFNIVLNGWCNVIGSLREGKRIWKEMETRGIKHDIYSYSSIMSCLSKANKLNVVLRLYEKMKALGIKPDRKAYNAVIHALAKGKLVNEARSLMRKMEDEGGVIPDSVTYNSLIKPLCKSRMLGEAKQVFDEMTMRGLVPTVRTYHAFFRALRTGDEVFELLGRMRGAGCHPSHDTYIMLIRKFCRWRQIELVFKVWGEMGENGLDPDRSSYIVLIHGLFLNGRLEEAHKYYVEMKEKGLLPEPKLDAIVRAWVAGKGDADRPVIASKDDQWLVDKVRNKSKKNQKDDDFRRQPEVRSVTREKGFSFWDH</sequence>
<dbReference type="InterPro" id="IPR050667">
    <property type="entry name" value="PPR-containing_protein"/>
</dbReference>
<comment type="similarity">
    <text evidence="1">Belongs to the PPR family. P subfamily.</text>
</comment>
<dbReference type="InterPro" id="IPR002885">
    <property type="entry name" value="PPR_rpt"/>
</dbReference>
<dbReference type="InterPro" id="IPR011990">
    <property type="entry name" value="TPR-like_helical_dom_sf"/>
</dbReference>
<feature type="repeat" description="PPR" evidence="3">
    <location>
        <begin position="262"/>
        <end position="297"/>
    </location>
</feature>
<dbReference type="Proteomes" id="UP000653305">
    <property type="component" value="Unassembled WGS sequence"/>
</dbReference>
<evidence type="ECO:0000256" key="4">
    <source>
        <dbReference type="SAM" id="MobiDB-lite"/>
    </source>
</evidence>
<dbReference type="OrthoDB" id="185373at2759"/>
<accession>A0A830BH46</accession>
<evidence type="ECO:0000256" key="2">
    <source>
        <dbReference type="ARBA" id="ARBA00022737"/>
    </source>
</evidence>
<feature type="region of interest" description="Disordered" evidence="4">
    <location>
        <begin position="62"/>
        <end position="83"/>
    </location>
</feature>